<dbReference type="InterPro" id="IPR039725">
    <property type="entry name" value="CC2D1A/B"/>
</dbReference>
<dbReference type="OrthoDB" id="19996at2759"/>
<feature type="region of interest" description="Disordered" evidence="2">
    <location>
        <begin position="1"/>
        <end position="22"/>
    </location>
</feature>
<feature type="compositionally biased region" description="Low complexity" evidence="2">
    <location>
        <begin position="466"/>
        <end position="475"/>
    </location>
</feature>
<feature type="region of interest" description="Disordered" evidence="2">
    <location>
        <begin position="215"/>
        <end position="282"/>
    </location>
</feature>
<feature type="compositionally biased region" description="Basic and acidic residues" evidence="2">
    <location>
        <begin position="1"/>
        <end position="10"/>
    </location>
</feature>
<accession>A0A6H5ISZ2</accession>
<evidence type="ECO:0000256" key="2">
    <source>
        <dbReference type="SAM" id="MobiDB-lite"/>
    </source>
</evidence>
<gene>
    <name evidence="4" type="ORF">TBRA_LOCUS13141</name>
</gene>
<organism evidence="4 5">
    <name type="scientific">Trichogramma brassicae</name>
    <dbReference type="NCBI Taxonomy" id="86971"/>
    <lineage>
        <taxon>Eukaryota</taxon>
        <taxon>Metazoa</taxon>
        <taxon>Ecdysozoa</taxon>
        <taxon>Arthropoda</taxon>
        <taxon>Hexapoda</taxon>
        <taxon>Insecta</taxon>
        <taxon>Pterygota</taxon>
        <taxon>Neoptera</taxon>
        <taxon>Endopterygota</taxon>
        <taxon>Hymenoptera</taxon>
        <taxon>Apocrita</taxon>
        <taxon>Proctotrupomorpha</taxon>
        <taxon>Chalcidoidea</taxon>
        <taxon>Trichogrammatidae</taxon>
        <taxon>Trichogramma</taxon>
    </lineage>
</organism>
<feature type="compositionally biased region" description="Basic and acidic residues" evidence="2">
    <location>
        <begin position="255"/>
        <end position="282"/>
    </location>
</feature>
<dbReference type="GO" id="GO:0001227">
    <property type="term" value="F:DNA-binding transcription repressor activity, RNA polymerase II-specific"/>
    <property type="evidence" value="ECO:0007669"/>
    <property type="project" value="InterPro"/>
</dbReference>
<dbReference type="Pfam" id="PF00168">
    <property type="entry name" value="C2"/>
    <property type="match status" value="1"/>
</dbReference>
<dbReference type="SMART" id="SM00685">
    <property type="entry name" value="DM14"/>
    <property type="match status" value="4"/>
</dbReference>
<evidence type="ECO:0000313" key="4">
    <source>
        <dbReference type="EMBL" id="CAB0041473.1"/>
    </source>
</evidence>
<dbReference type="CDD" id="cd08690">
    <property type="entry name" value="C2_Freud-1"/>
    <property type="match status" value="1"/>
</dbReference>
<dbReference type="PROSITE" id="PS50004">
    <property type="entry name" value="C2"/>
    <property type="match status" value="1"/>
</dbReference>
<reference evidence="4 5" key="1">
    <citation type="submission" date="2020-02" db="EMBL/GenBank/DDBJ databases">
        <authorList>
            <person name="Ferguson B K."/>
        </authorList>
    </citation>
    <scope>NUCLEOTIDE SEQUENCE [LARGE SCALE GENOMIC DNA]</scope>
</reference>
<feature type="compositionally biased region" description="Low complexity" evidence="2">
    <location>
        <begin position="347"/>
        <end position="359"/>
    </location>
</feature>
<feature type="compositionally biased region" description="Polar residues" evidence="2">
    <location>
        <begin position="367"/>
        <end position="384"/>
    </location>
</feature>
<sequence>MFGRKKEPKKERKPRPPGSLAQFGIFEIPENLGDLGGGTDDLDDDDGDLEAELAALTAGDNPKPPSRKGRKISPSLQNFNQFSILMNQINNLMYVLISARPKPSANLDKMIADSMKDINSDEELSGDDDDPDLLNELKEITNDSANEDDSPPTETLPTPVRTTSNETMKLLEERLSMYKTAESKAKSENQSSKARRFNRGVKTLESLLKNSKLGHDIDTSEIPPVLPPSAFQNVATTQPSSAPITDISPDTNPPKIDDVQDESSNKPDKQVTTPEDKPLQKVDKDILSQLQARQNEYKIAALKWKKAGNLEEALNYIKITKQFDTVIKAVSEGDTVDLSDMPPVPSLPSVSSMPESSSSNNKEESGNQRSTSVHPTITASSVPQPTEKVESLESALKERLEIYRRSKTVAETEGNSSKVRRYGRICKQFEDAIKQHMKGKAIAIDELPTPPGFPPLSAAAGQSNAPSTSIPTSPISEKKEPEPKPSSSTKSEEKSEGSEAPQPKRQAPPIPPQRTNSDKKKKLTSRVDKQIELLEQRQKELKIAALKAKKEGDLDLARDYLRQAKGIDPLIQASQSGLPVDMNSIPLSPQAKLQLEKQKTESLNSLDESFAVITPMECSEASGDDAQIYENLEEQLKKQIKWCLTTRDHCKALGDVASYNKWGRLALDYTKDLDMLRVRKRDNRSPPQHHYEMRTYSIVQSCTDLTDADIEISILRGINFTKETDTYVIFELPWPSESVSTDRTSTVRDTNNPEYNAVFPLTGIIDRKSRQMQRVFKRHALKCQVWAKGGFFRADSLVGTATIKLQPLETQCILHDSFPLMDGRKAVGGKLEVKIRMRNPVLVKQIEQNKDKWLIIDH</sequence>
<proteinExistence type="inferred from homology"/>
<dbReference type="Proteomes" id="UP000479190">
    <property type="component" value="Unassembled WGS sequence"/>
</dbReference>
<dbReference type="SUPFAM" id="SSF49562">
    <property type="entry name" value="C2 domain (Calcium/lipid-binding domain, CaLB)"/>
    <property type="match status" value="1"/>
</dbReference>
<evidence type="ECO:0000259" key="3">
    <source>
        <dbReference type="PROSITE" id="PS50004"/>
    </source>
</evidence>
<feature type="compositionally biased region" description="Polar residues" evidence="2">
    <location>
        <begin position="152"/>
        <end position="165"/>
    </location>
</feature>
<keyword evidence="5" id="KW-1185">Reference proteome</keyword>
<dbReference type="EMBL" id="CADCXV010001116">
    <property type="protein sequence ID" value="CAB0041473.1"/>
    <property type="molecule type" value="Genomic_DNA"/>
</dbReference>
<evidence type="ECO:0000313" key="5">
    <source>
        <dbReference type="Proteomes" id="UP000479190"/>
    </source>
</evidence>
<comment type="similarity">
    <text evidence="1">Belongs to the CC2D1 family.</text>
</comment>
<dbReference type="Pfam" id="PF21528">
    <property type="entry name" value="CC2D1A-B_DM14"/>
    <property type="match status" value="4"/>
</dbReference>
<feature type="domain" description="C2" evidence="3">
    <location>
        <begin position="681"/>
        <end position="818"/>
    </location>
</feature>
<dbReference type="Gene3D" id="2.60.40.150">
    <property type="entry name" value="C2 domain"/>
    <property type="match status" value="1"/>
</dbReference>
<dbReference type="PANTHER" id="PTHR13076">
    <property type="entry name" value="COILED-COIL AND C2 DOMAIN-CONTAINING PROTEIN 1-LIKE"/>
    <property type="match status" value="1"/>
</dbReference>
<feature type="region of interest" description="Disordered" evidence="2">
    <location>
        <begin position="335"/>
        <end position="393"/>
    </location>
</feature>
<dbReference type="InterPro" id="IPR035892">
    <property type="entry name" value="C2_domain_sf"/>
</dbReference>
<dbReference type="SMART" id="SM00239">
    <property type="entry name" value="C2"/>
    <property type="match status" value="1"/>
</dbReference>
<dbReference type="PANTHER" id="PTHR13076:SF9">
    <property type="entry name" value="COILED-COIL AND C2 DOMAIN-CONTAINING PROTEIN 1-LIKE"/>
    <property type="match status" value="1"/>
</dbReference>
<dbReference type="InterPro" id="IPR037772">
    <property type="entry name" value="C2_Freud"/>
</dbReference>
<feature type="region of interest" description="Disordered" evidence="2">
    <location>
        <begin position="55"/>
        <end position="74"/>
    </location>
</feature>
<feature type="region of interest" description="Disordered" evidence="2">
    <location>
        <begin position="141"/>
        <end position="165"/>
    </location>
</feature>
<evidence type="ECO:0000256" key="1">
    <source>
        <dbReference type="ARBA" id="ARBA00010672"/>
    </source>
</evidence>
<feature type="compositionally biased region" description="Polar residues" evidence="2">
    <location>
        <begin position="230"/>
        <end position="243"/>
    </location>
</feature>
<dbReference type="InterPro" id="IPR000008">
    <property type="entry name" value="C2_dom"/>
</dbReference>
<name>A0A6H5ISZ2_9HYME</name>
<feature type="region of interest" description="Disordered" evidence="2">
    <location>
        <begin position="445"/>
        <end position="525"/>
    </location>
</feature>
<protein>
    <recommendedName>
        <fullName evidence="3">C2 domain-containing protein</fullName>
    </recommendedName>
</protein>
<feature type="region of interest" description="Disordered" evidence="2">
    <location>
        <begin position="179"/>
        <end position="198"/>
    </location>
</feature>
<dbReference type="InterPro" id="IPR006608">
    <property type="entry name" value="CC2D1A/B_DM14"/>
</dbReference>
<dbReference type="AlphaFoldDB" id="A0A6H5ISZ2"/>